<dbReference type="SUPFAM" id="SSF53335">
    <property type="entry name" value="S-adenosyl-L-methionine-dependent methyltransferases"/>
    <property type="match status" value="1"/>
</dbReference>
<keyword evidence="3" id="KW-1185">Reference proteome</keyword>
<feature type="domain" description="Methyltransferase" evidence="1">
    <location>
        <begin position="75"/>
        <end position="171"/>
    </location>
</feature>
<name>A0ABW5KET5_9SPHI</name>
<evidence type="ECO:0000259" key="1">
    <source>
        <dbReference type="Pfam" id="PF13649"/>
    </source>
</evidence>
<keyword evidence="2" id="KW-0808">Transferase</keyword>
<dbReference type="InterPro" id="IPR041698">
    <property type="entry name" value="Methyltransf_25"/>
</dbReference>
<reference evidence="3" key="1">
    <citation type="journal article" date="2019" name="Int. J. Syst. Evol. Microbiol.">
        <title>The Global Catalogue of Microorganisms (GCM) 10K type strain sequencing project: providing services to taxonomists for standard genome sequencing and annotation.</title>
        <authorList>
            <consortium name="The Broad Institute Genomics Platform"/>
            <consortium name="The Broad Institute Genome Sequencing Center for Infectious Disease"/>
            <person name="Wu L."/>
            <person name="Ma J."/>
        </authorList>
    </citation>
    <scope>NUCLEOTIDE SEQUENCE [LARGE SCALE GENOMIC DNA]</scope>
    <source>
        <strain evidence="3">KCTC 42662</strain>
    </source>
</reference>
<dbReference type="Gene3D" id="3.40.50.150">
    <property type="entry name" value="Vaccinia Virus protein VP39"/>
    <property type="match status" value="1"/>
</dbReference>
<dbReference type="InterPro" id="IPR029063">
    <property type="entry name" value="SAM-dependent_MTases_sf"/>
</dbReference>
<dbReference type="Proteomes" id="UP001597545">
    <property type="component" value="Unassembled WGS sequence"/>
</dbReference>
<dbReference type="GO" id="GO:0032259">
    <property type="term" value="P:methylation"/>
    <property type="evidence" value="ECO:0007669"/>
    <property type="project" value="UniProtKB-KW"/>
</dbReference>
<dbReference type="Pfam" id="PF13649">
    <property type="entry name" value="Methyltransf_25"/>
    <property type="match status" value="1"/>
</dbReference>
<gene>
    <name evidence="2" type="ORF">ACFSR5_03865</name>
</gene>
<dbReference type="GO" id="GO:0008168">
    <property type="term" value="F:methyltransferase activity"/>
    <property type="evidence" value="ECO:0007669"/>
    <property type="project" value="UniProtKB-KW"/>
</dbReference>
<evidence type="ECO:0000313" key="2">
    <source>
        <dbReference type="EMBL" id="MFD2546780.1"/>
    </source>
</evidence>
<organism evidence="2 3">
    <name type="scientific">Sphingobacterium suaedae</name>
    <dbReference type="NCBI Taxonomy" id="1686402"/>
    <lineage>
        <taxon>Bacteria</taxon>
        <taxon>Pseudomonadati</taxon>
        <taxon>Bacteroidota</taxon>
        <taxon>Sphingobacteriia</taxon>
        <taxon>Sphingobacteriales</taxon>
        <taxon>Sphingobacteriaceae</taxon>
        <taxon>Sphingobacterium</taxon>
    </lineage>
</organism>
<evidence type="ECO:0000313" key="3">
    <source>
        <dbReference type="Proteomes" id="UP001597545"/>
    </source>
</evidence>
<dbReference type="EC" id="2.1.1.-" evidence="2"/>
<proteinExistence type="predicted"/>
<dbReference type="EMBL" id="JBHULR010000003">
    <property type="protein sequence ID" value="MFD2546780.1"/>
    <property type="molecule type" value="Genomic_DNA"/>
</dbReference>
<sequence>MPKFYNNARDHLLIFVQPTTDIPMATEEELKTIAQQLALPTGSKGLEIARMMETTNANMTAQALDALDMAAGQHVVEIGHGNASHLAGLLQRHPEIRYTGLETSVLMQTEAINRNREAVSNGRAKFFVYNGITLPDDLKEVDRIVTVNCIYFWPDPADFINQLATRLLPKGRLIITFATKQFMEQLPFTGYGFRLYEEADLLHLTNPTNLRHMQTLHAAEQVRSKAGQQVERKFSTMVWEKR</sequence>
<dbReference type="RefSeq" id="WP_380900906.1">
    <property type="nucleotide sequence ID" value="NZ_JBHUEG010000007.1"/>
</dbReference>
<dbReference type="CDD" id="cd02440">
    <property type="entry name" value="AdoMet_MTases"/>
    <property type="match status" value="1"/>
</dbReference>
<protein>
    <submittedName>
        <fullName evidence="2">Class I SAM-dependent methyltransferase</fullName>
        <ecNumber evidence="2">2.1.1.-</ecNumber>
    </submittedName>
</protein>
<comment type="caution">
    <text evidence="2">The sequence shown here is derived from an EMBL/GenBank/DDBJ whole genome shotgun (WGS) entry which is preliminary data.</text>
</comment>
<keyword evidence="2" id="KW-0489">Methyltransferase</keyword>
<accession>A0ABW5KET5</accession>